<dbReference type="AlphaFoldDB" id="A0AAP7A1F3"/>
<accession>A0AAP7A1F3</accession>
<evidence type="ECO:0000313" key="1">
    <source>
        <dbReference type="EMBL" id="NOJ73905.1"/>
    </source>
</evidence>
<dbReference type="RefSeq" id="WP_171419714.1">
    <property type="nucleotide sequence ID" value="NZ_JABFOR010000062.1"/>
</dbReference>
<comment type="caution">
    <text evidence="1">The sequence shown here is derived from an EMBL/GenBank/DDBJ whole genome shotgun (WGS) entry which is preliminary data.</text>
</comment>
<proteinExistence type="predicted"/>
<gene>
    <name evidence="1" type="ORF">HMI46_25665</name>
</gene>
<name>A0AAP7A1F3_PAEAL</name>
<dbReference type="Proteomes" id="UP000552038">
    <property type="component" value="Unassembled WGS sequence"/>
</dbReference>
<evidence type="ECO:0000313" key="2">
    <source>
        <dbReference type="Proteomes" id="UP000552038"/>
    </source>
</evidence>
<organism evidence="1 2">
    <name type="scientific">Paenibacillus alvei</name>
    <name type="common">Bacillus alvei</name>
    <dbReference type="NCBI Taxonomy" id="44250"/>
    <lineage>
        <taxon>Bacteria</taxon>
        <taxon>Bacillati</taxon>
        <taxon>Bacillota</taxon>
        <taxon>Bacilli</taxon>
        <taxon>Bacillales</taxon>
        <taxon>Paenibacillaceae</taxon>
        <taxon>Paenibacillus</taxon>
    </lineage>
</organism>
<dbReference type="EMBL" id="JABFOR010000062">
    <property type="protein sequence ID" value="NOJ73905.1"/>
    <property type="molecule type" value="Genomic_DNA"/>
</dbReference>
<dbReference type="Pfam" id="PF14284">
    <property type="entry name" value="PcfJ"/>
    <property type="match status" value="1"/>
</dbReference>
<protein>
    <submittedName>
        <fullName evidence="1">PcfJ family protein</fullName>
    </submittedName>
</protein>
<sequence length="517" mass="59783">MTKDDAKLDKFTAHFPQQISSEIVDYATNVVLLKSRYIFVKRVKGIQFGYCTHCKENFVTPEMLKHNDSTSCPKCNSECTVKASGISRKRLADFAFFMWYEKSTQNPKAIIARGMHVLRDYSGDYQEVETKYRCNHMYLFEPGNSELYEWAYGGWTKRKSIISQFETSMIRTACFISQENIKSAVIGTPFQYSTWERYFDRGYYAQTDMVKFFDLAARYPCIEYLTKLGMHGFITTKLDGGQTYGAVNWHGKSIEKVLRLTKAEAKEWLRLSYKGDAESLHSYQHFKKLGLGFSFDQARELSQFSRGAGRYNRERLQPLLKHGSLQRILRYFLKQLDAKRYSSASYVFSDWKDYLGECEELGMDLSSESVVFPNDLRVAHQKTMRSIKIKRDEAVNTRIKQLVKKLGSKYSFTHNGLFVRLAGSSIELFDEGEALSHCVGRYAELYSNGKTTLLVIRRESEPDTPFYTMEVNDGKVLQCRGLKNCSMTPEVKAFVERFIDEKLTKKKRIKAIRGVAV</sequence>
<dbReference type="InterPro" id="IPR025586">
    <property type="entry name" value="PcfJ"/>
</dbReference>
<reference evidence="1 2" key="1">
    <citation type="submission" date="2020-05" db="EMBL/GenBank/DDBJ databases">
        <title>Whole genome sequencing and identification of novel metabolites from Paenibacillus alvei strain JR949.</title>
        <authorList>
            <person name="Rajendhran J."/>
            <person name="Sree Pranav P."/>
            <person name="Mahalakshmi B."/>
            <person name="Karthikeyan R."/>
        </authorList>
    </citation>
    <scope>NUCLEOTIDE SEQUENCE [LARGE SCALE GENOMIC DNA]</scope>
    <source>
        <strain evidence="1 2">JR949</strain>
    </source>
</reference>